<evidence type="ECO:0000256" key="9">
    <source>
        <dbReference type="ARBA" id="ARBA00047594"/>
    </source>
</evidence>
<evidence type="ECO:0000256" key="3">
    <source>
        <dbReference type="ARBA" id="ARBA00022475"/>
    </source>
</evidence>
<evidence type="ECO:0000256" key="5">
    <source>
        <dbReference type="ARBA" id="ARBA00022801"/>
    </source>
</evidence>
<evidence type="ECO:0000313" key="12">
    <source>
        <dbReference type="EMBL" id="TWT21682.1"/>
    </source>
</evidence>
<dbReference type="SUPFAM" id="SSF48317">
    <property type="entry name" value="Acid phosphatase/Vanadium-dependent haloperoxidase"/>
    <property type="match status" value="1"/>
</dbReference>
<evidence type="ECO:0000259" key="11">
    <source>
        <dbReference type="SMART" id="SM00014"/>
    </source>
</evidence>
<evidence type="ECO:0000313" key="13">
    <source>
        <dbReference type="Proteomes" id="UP000315949"/>
    </source>
</evidence>
<dbReference type="Pfam" id="PF01569">
    <property type="entry name" value="PAP2"/>
    <property type="match status" value="1"/>
</dbReference>
<keyword evidence="6 10" id="KW-1133">Transmembrane helix</keyword>
<feature type="transmembrane region" description="Helical" evidence="10">
    <location>
        <begin position="200"/>
        <end position="218"/>
    </location>
</feature>
<evidence type="ECO:0000256" key="6">
    <source>
        <dbReference type="ARBA" id="ARBA00022989"/>
    </source>
</evidence>
<dbReference type="SMART" id="SM00014">
    <property type="entry name" value="acidPPc"/>
    <property type="match status" value="1"/>
</dbReference>
<dbReference type="EMBL" id="VOHE01000001">
    <property type="protein sequence ID" value="TWT21682.1"/>
    <property type="molecule type" value="Genomic_DNA"/>
</dbReference>
<keyword evidence="13" id="KW-1185">Reference proteome</keyword>
<proteinExistence type="predicted"/>
<dbReference type="GO" id="GO:0050380">
    <property type="term" value="F:undecaprenyl-diphosphatase activity"/>
    <property type="evidence" value="ECO:0007669"/>
    <property type="project" value="UniProtKB-EC"/>
</dbReference>
<name>A0A5C5U860_9GAMM</name>
<keyword evidence="7 10" id="KW-0472">Membrane</keyword>
<feature type="transmembrane region" description="Helical" evidence="10">
    <location>
        <begin position="147"/>
        <end position="166"/>
    </location>
</feature>
<keyword evidence="3" id="KW-1003">Cell membrane</keyword>
<evidence type="ECO:0000256" key="2">
    <source>
        <dbReference type="ARBA" id="ARBA00012374"/>
    </source>
</evidence>
<evidence type="ECO:0000256" key="1">
    <source>
        <dbReference type="ARBA" id="ARBA00004651"/>
    </source>
</evidence>
<feature type="transmembrane region" description="Helical" evidence="10">
    <location>
        <begin position="21"/>
        <end position="40"/>
    </location>
</feature>
<sequence length="227" mass="24737">MPEASWPREASAACGAFARRHGWKLALLFGGMLLPLWGFLELADEVHEAEAIPFDEPLLLFAQSMAGAGLDGVFLFFSQAGYAWGVVPFDIGLVLVLLVLRRWREGLFAAVATGGSALLNIATKQLFSRERPSLWESIAPESSYSFPSGHAMGSMTLAMVLVLLAWPTRARWWIVAAMAVFVPMVGLSRVYLGVHYPSDILAGWAAASIWVAGTWLLVMRNGRDGRG</sequence>
<dbReference type="RefSeq" id="WP_043740584.1">
    <property type="nucleotide sequence ID" value="NZ_VOHE01000001.1"/>
</dbReference>
<dbReference type="AlphaFoldDB" id="A0A5C5U860"/>
<evidence type="ECO:0000256" key="10">
    <source>
        <dbReference type="SAM" id="Phobius"/>
    </source>
</evidence>
<dbReference type="InterPro" id="IPR036938">
    <property type="entry name" value="PAP2/HPO_sf"/>
</dbReference>
<keyword evidence="4 10" id="KW-0812">Transmembrane</keyword>
<dbReference type="OrthoDB" id="9780918at2"/>
<feature type="transmembrane region" description="Helical" evidence="10">
    <location>
        <begin position="173"/>
        <end position="194"/>
    </location>
</feature>
<evidence type="ECO:0000256" key="7">
    <source>
        <dbReference type="ARBA" id="ARBA00023136"/>
    </source>
</evidence>
<comment type="caution">
    <text evidence="12">The sequence shown here is derived from an EMBL/GenBank/DDBJ whole genome shotgun (WGS) entry which is preliminary data.</text>
</comment>
<accession>A0A5C5U860</accession>
<keyword evidence="5" id="KW-0378">Hydrolase</keyword>
<protein>
    <recommendedName>
        <fullName evidence="2">undecaprenyl-diphosphate phosphatase</fullName>
        <ecNumber evidence="2">3.6.1.27</ecNumber>
    </recommendedName>
    <alternativeName>
        <fullName evidence="8">Undecaprenyl pyrophosphate phosphatase</fullName>
    </alternativeName>
</protein>
<feature type="domain" description="Phosphatidic acid phosphatase type 2/haloperoxidase" evidence="11">
    <location>
        <begin position="105"/>
        <end position="215"/>
    </location>
</feature>
<feature type="transmembrane region" description="Helical" evidence="10">
    <location>
        <begin position="81"/>
        <end position="100"/>
    </location>
</feature>
<comment type="catalytic activity">
    <reaction evidence="9">
        <text>di-trans,octa-cis-undecaprenyl diphosphate + H2O = di-trans,octa-cis-undecaprenyl phosphate + phosphate + H(+)</text>
        <dbReference type="Rhea" id="RHEA:28094"/>
        <dbReference type="ChEBI" id="CHEBI:15377"/>
        <dbReference type="ChEBI" id="CHEBI:15378"/>
        <dbReference type="ChEBI" id="CHEBI:43474"/>
        <dbReference type="ChEBI" id="CHEBI:58405"/>
        <dbReference type="ChEBI" id="CHEBI:60392"/>
        <dbReference type="EC" id="3.6.1.27"/>
    </reaction>
</comment>
<dbReference type="InterPro" id="IPR000326">
    <property type="entry name" value="PAP2/HPO"/>
</dbReference>
<dbReference type="PANTHER" id="PTHR14969:SF62">
    <property type="entry name" value="DECAPRENYLPHOSPHORYL-5-PHOSPHORIBOSE PHOSPHATASE RV3807C-RELATED"/>
    <property type="match status" value="1"/>
</dbReference>
<dbReference type="PANTHER" id="PTHR14969">
    <property type="entry name" value="SPHINGOSINE-1-PHOSPHATE PHOSPHOHYDROLASE"/>
    <property type="match status" value="1"/>
</dbReference>
<dbReference type="CDD" id="cd03392">
    <property type="entry name" value="PAP2_like_2"/>
    <property type="match status" value="1"/>
</dbReference>
<dbReference type="Gene3D" id="1.20.144.10">
    <property type="entry name" value="Phosphatidic acid phosphatase type 2/haloperoxidase"/>
    <property type="match status" value="1"/>
</dbReference>
<gene>
    <name evidence="12" type="ORF">FQY79_00670</name>
</gene>
<reference evidence="12 13" key="1">
    <citation type="submission" date="2019-07" db="EMBL/GenBank/DDBJ databases">
        <title>Luteimonas sp. YD-1 nov., isolated from acidic soil.</title>
        <authorList>
            <person name="Zhou J."/>
        </authorList>
    </citation>
    <scope>NUCLEOTIDE SEQUENCE [LARGE SCALE GENOMIC DNA]</scope>
    <source>
        <strain evidence="12 13">YD-1</strain>
    </source>
</reference>
<dbReference type="Proteomes" id="UP000315949">
    <property type="component" value="Unassembled WGS sequence"/>
</dbReference>
<comment type="subcellular location">
    <subcellularLocation>
        <location evidence="1">Cell membrane</location>
        <topology evidence="1">Multi-pass membrane protein</topology>
    </subcellularLocation>
</comment>
<evidence type="ECO:0000256" key="8">
    <source>
        <dbReference type="ARBA" id="ARBA00032707"/>
    </source>
</evidence>
<dbReference type="EC" id="3.6.1.27" evidence="2"/>
<organism evidence="12 13">
    <name type="scientific">Luteimonas wenzhouensis</name>
    <dbReference type="NCBI Taxonomy" id="2599615"/>
    <lineage>
        <taxon>Bacteria</taxon>
        <taxon>Pseudomonadati</taxon>
        <taxon>Pseudomonadota</taxon>
        <taxon>Gammaproteobacteria</taxon>
        <taxon>Lysobacterales</taxon>
        <taxon>Lysobacteraceae</taxon>
        <taxon>Luteimonas</taxon>
    </lineage>
</organism>
<dbReference type="GO" id="GO:0005886">
    <property type="term" value="C:plasma membrane"/>
    <property type="evidence" value="ECO:0007669"/>
    <property type="project" value="UniProtKB-SubCell"/>
</dbReference>
<feature type="transmembrane region" description="Helical" evidence="10">
    <location>
        <begin position="107"/>
        <end position="127"/>
    </location>
</feature>
<evidence type="ECO:0000256" key="4">
    <source>
        <dbReference type="ARBA" id="ARBA00022692"/>
    </source>
</evidence>